<protein>
    <recommendedName>
        <fullName evidence="9">Protein kinase domain-containing protein</fullName>
    </recommendedName>
</protein>
<dbReference type="PROSITE" id="PS50297">
    <property type="entry name" value="ANK_REP_REGION"/>
    <property type="match status" value="1"/>
</dbReference>
<evidence type="ECO:0000256" key="7">
    <source>
        <dbReference type="PROSITE-ProRule" id="PRU00023"/>
    </source>
</evidence>
<keyword evidence="7" id="KW-0040">ANK repeat</keyword>
<evidence type="ECO:0000256" key="8">
    <source>
        <dbReference type="PROSITE-ProRule" id="PRU10141"/>
    </source>
</evidence>
<dbReference type="FunFam" id="1.10.510.10:FF:000210">
    <property type="entry name" value="Non-specific serine/threonine protein kinase"/>
    <property type="match status" value="1"/>
</dbReference>
<dbReference type="RefSeq" id="XP_001425164.1">
    <property type="nucleotide sequence ID" value="XM_001425127.1"/>
</dbReference>
<sequence>MQKHPILPINTPRDATYPIQYQPTFRKQQDAVTPTLNAMSKKTEIPRAPSAMNNKLYAEQTMMRTKQYQLDQQQLTSIKGSLSNCNSNKSRSSKNSTGFEQVANIFSEAAQQNQSSNIRISHFHTNTAPVNLYEQKFNDEMFLLKDQDTGTVYDIRQVEKIQVNKDYMAKLKKRHKSAWQGWWQQKRENNHYLILNAKQNNIKEVEKLLEIPTKDLKPEINIKDDNGISYMMTLGFASIHYSCLNQNYDLSLLLLKNEADCDSVNAQGQTPLIICAQNGCDSIATLLLTIGSDINHIDNHQNTALHYACLFCIQLLIHLFLEHIRIAEILLARPSLQLNLKDLDNESPVELIQNNNALKNLIEKHYRMKKESFNQCHKVQIYDDSKEQQKVNSPTSKQQYYLTNQYQQTSKCYSPYQTDNQFSTSNRSTLNQVSQLNDSEMIGPSNIRIILQIGKGSFGDVYLVEKRNQSKTTQGQKYAMKVLPKSKFLGHNLIRYAMAERNILSYLNHPYIVKLRYAFQTNTHLCLLMDFCPGGDLSKIIQNQKRIPEQAAKLYIAEILTALEHLHKNDIIYRDLKPENIVIDAQGHAMLTDFGLSKEGVRDNYGAKSFCGSMAYLAPEMLKRVGHGRAVDWYHLGILLYEMISGKPPYFSPNRDEMLNNIECNKISFPDNISKECKSIIQLLLEKNPMTRLGASSRDADEIKDHPFFKQINWDDLLKKQTYLNYKNRKYKPPQPIINQEILNQKFDIPFDFILSADKSSSINYINGWSFINNDFSQF</sequence>
<dbReference type="InterPro" id="IPR011009">
    <property type="entry name" value="Kinase-like_dom_sf"/>
</dbReference>
<evidence type="ECO:0000256" key="5">
    <source>
        <dbReference type="ARBA" id="ARBA00022777"/>
    </source>
</evidence>
<reference evidence="10 11" key="1">
    <citation type="journal article" date="2006" name="Nature">
        <title>Global trends of whole-genome duplications revealed by the ciliate Paramecium tetraurelia.</title>
        <authorList>
            <consortium name="Genoscope"/>
            <person name="Aury J.-M."/>
            <person name="Jaillon O."/>
            <person name="Duret L."/>
            <person name="Noel B."/>
            <person name="Jubin C."/>
            <person name="Porcel B.M."/>
            <person name="Segurens B."/>
            <person name="Daubin V."/>
            <person name="Anthouard V."/>
            <person name="Aiach N."/>
            <person name="Arnaiz O."/>
            <person name="Billaut A."/>
            <person name="Beisson J."/>
            <person name="Blanc I."/>
            <person name="Bouhouche K."/>
            <person name="Camara F."/>
            <person name="Duharcourt S."/>
            <person name="Guigo R."/>
            <person name="Gogendeau D."/>
            <person name="Katinka M."/>
            <person name="Keller A.-M."/>
            <person name="Kissmehl R."/>
            <person name="Klotz C."/>
            <person name="Koll F."/>
            <person name="Le Moue A."/>
            <person name="Lepere C."/>
            <person name="Malinsky S."/>
            <person name="Nowacki M."/>
            <person name="Nowak J.K."/>
            <person name="Plattner H."/>
            <person name="Poulain J."/>
            <person name="Ruiz F."/>
            <person name="Serrano V."/>
            <person name="Zagulski M."/>
            <person name="Dessen P."/>
            <person name="Betermier M."/>
            <person name="Weissenbach J."/>
            <person name="Scarpelli C."/>
            <person name="Schachter V."/>
            <person name="Sperling L."/>
            <person name="Meyer E."/>
            <person name="Cohen J."/>
            <person name="Wincker P."/>
        </authorList>
    </citation>
    <scope>NUCLEOTIDE SEQUENCE [LARGE SCALE GENOMIC DNA]</scope>
    <source>
        <strain evidence="10 11">Stock d4-2</strain>
    </source>
</reference>
<dbReference type="OrthoDB" id="286355at2759"/>
<dbReference type="Proteomes" id="UP000000600">
    <property type="component" value="Unassembled WGS sequence"/>
</dbReference>
<dbReference type="GO" id="GO:0004674">
    <property type="term" value="F:protein serine/threonine kinase activity"/>
    <property type="evidence" value="ECO:0000318"/>
    <property type="project" value="GO_Central"/>
</dbReference>
<feature type="repeat" description="ANK" evidence="7">
    <location>
        <begin position="267"/>
        <end position="299"/>
    </location>
</feature>
<dbReference type="InterPro" id="IPR017441">
    <property type="entry name" value="Protein_kinase_ATP_BS"/>
</dbReference>
<keyword evidence="2" id="KW-0597">Phosphoprotein</keyword>
<dbReference type="Pfam" id="PF12796">
    <property type="entry name" value="Ank_2"/>
    <property type="match status" value="1"/>
</dbReference>
<keyword evidence="11" id="KW-1185">Reference proteome</keyword>
<dbReference type="InterPro" id="IPR008271">
    <property type="entry name" value="Ser/Thr_kinase_AS"/>
</dbReference>
<keyword evidence="3" id="KW-0808">Transferase</keyword>
<dbReference type="SMART" id="SM00220">
    <property type="entry name" value="S_TKc"/>
    <property type="match status" value="1"/>
</dbReference>
<dbReference type="KEGG" id="ptm:GSPATT00028801001"/>
<dbReference type="SUPFAM" id="SSF48403">
    <property type="entry name" value="Ankyrin repeat"/>
    <property type="match status" value="1"/>
</dbReference>
<feature type="binding site" evidence="8">
    <location>
        <position position="481"/>
    </location>
    <ligand>
        <name>ATP</name>
        <dbReference type="ChEBI" id="CHEBI:30616"/>
    </ligand>
</feature>
<keyword evidence="1" id="KW-0723">Serine/threonine-protein kinase</keyword>
<dbReference type="AlphaFoldDB" id="A0BGU9"/>
<dbReference type="InterPro" id="IPR045270">
    <property type="entry name" value="STKc_AGC"/>
</dbReference>
<dbReference type="InterPro" id="IPR000719">
    <property type="entry name" value="Prot_kinase_dom"/>
</dbReference>
<accession>A0BGU9</accession>
<dbReference type="eggNOG" id="KOG0603">
    <property type="taxonomic scope" value="Eukaryota"/>
</dbReference>
<keyword evidence="6 8" id="KW-0067">ATP-binding</keyword>
<dbReference type="HOGENOM" id="CLU_013312_1_0_1"/>
<dbReference type="EMBL" id="CT867994">
    <property type="protein sequence ID" value="CAK57766.1"/>
    <property type="molecule type" value="Genomic_DNA"/>
</dbReference>
<dbReference type="STRING" id="5888.A0BGU9"/>
<dbReference type="SUPFAM" id="SSF56112">
    <property type="entry name" value="Protein kinase-like (PK-like)"/>
    <property type="match status" value="1"/>
</dbReference>
<dbReference type="GeneID" id="5010945"/>
<dbReference type="PROSITE" id="PS00108">
    <property type="entry name" value="PROTEIN_KINASE_ST"/>
    <property type="match status" value="1"/>
</dbReference>
<name>A0BGU9_PARTE</name>
<dbReference type="Pfam" id="PF00069">
    <property type="entry name" value="Pkinase"/>
    <property type="match status" value="1"/>
</dbReference>
<dbReference type="Gene3D" id="1.10.510.10">
    <property type="entry name" value="Transferase(Phosphotransferase) domain 1"/>
    <property type="match status" value="1"/>
</dbReference>
<dbReference type="GO" id="GO:0005524">
    <property type="term" value="F:ATP binding"/>
    <property type="evidence" value="ECO:0007669"/>
    <property type="project" value="UniProtKB-UniRule"/>
</dbReference>
<gene>
    <name evidence="10" type="ORF">GSPATT00028801001</name>
</gene>
<keyword evidence="4 8" id="KW-0547">Nucleotide-binding</keyword>
<feature type="domain" description="Protein kinase" evidence="9">
    <location>
        <begin position="447"/>
        <end position="709"/>
    </location>
</feature>
<dbReference type="InterPro" id="IPR036770">
    <property type="entry name" value="Ankyrin_rpt-contain_sf"/>
</dbReference>
<keyword evidence="5" id="KW-0418">Kinase</keyword>
<evidence type="ECO:0000259" key="9">
    <source>
        <dbReference type="PROSITE" id="PS50011"/>
    </source>
</evidence>
<dbReference type="Gene3D" id="1.25.40.20">
    <property type="entry name" value="Ankyrin repeat-containing domain"/>
    <property type="match status" value="1"/>
</dbReference>
<evidence type="ECO:0000256" key="4">
    <source>
        <dbReference type="ARBA" id="ARBA00022741"/>
    </source>
</evidence>
<dbReference type="PROSITE" id="PS00107">
    <property type="entry name" value="PROTEIN_KINASE_ATP"/>
    <property type="match status" value="1"/>
</dbReference>
<dbReference type="SMART" id="SM00248">
    <property type="entry name" value="ANK"/>
    <property type="match status" value="3"/>
</dbReference>
<dbReference type="PROSITE" id="PS50088">
    <property type="entry name" value="ANK_REPEAT"/>
    <property type="match status" value="1"/>
</dbReference>
<dbReference type="InterPro" id="IPR002110">
    <property type="entry name" value="Ankyrin_rpt"/>
</dbReference>
<dbReference type="GO" id="GO:0005634">
    <property type="term" value="C:nucleus"/>
    <property type="evidence" value="ECO:0000318"/>
    <property type="project" value="GO_Central"/>
</dbReference>
<dbReference type="CDD" id="cd05123">
    <property type="entry name" value="STKc_AGC"/>
    <property type="match status" value="1"/>
</dbReference>
<evidence type="ECO:0000256" key="3">
    <source>
        <dbReference type="ARBA" id="ARBA00022679"/>
    </source>
</evidence>
<organism evidence="10 11">
    <name type="scientific">Paramecium tetraurelia</name>
    <dbReference type="NCBI Taxonomy" id="5888"/>
    <lineage>
        <taxon>Eukaryota</taxon>
        <taxon>Sar</taxon>
        <taxon>Alveolata</taxon>
        <taxon>Ciliophora</taxon>
        <taxon>Intramacronucleata</taxon>
        <taxon>Oligohymenophorea</taxon>
        <taxon>Peniculida</taxon>
        <taxon>Parameciidae</taxon>
        <taxon>Paramecium</taxon>
    </lineage>
</organism>
<dbReference type="GO" id="GO:0005737">
    <property type="term" value="C:cytoplasm"/>
    <property type="evidence" value="ECO:0000318"/>
    <property type="project" value="GO_Central"/>
</dbReference>
<dbReference type="OMA" id="NKDYMAK"/>
<evidence type="ECO:0000313" key="10">
    <source>
        <dbReference type="EMBL" id="CAK57766.1"/>
    </source>
</evidence>
<proteinExistence type="predicted"/>
<evidence type="ECO:0000256" key="6">
    <source>
        <dbReference type="ARBA" id="ARBA00022840"/>
    </source>
</evidence>
<evidence type="ECO:0000256" key="2">
    <source>
        <dbReference type="ARBA" id="ARBA00022553"/>
    </source>
</evidence>
<dbReference type="PROSITE" id="PS50011">
    <property type="entry name" value="PROTEIN_KINASE_DOM"/>
    <property type="match status" value="1"/>
</dbReference>
<evidence type="ECO:0000313" key="11">
    <source>
        <dbReference type="Proteomes" id="UP000000600"/>
    </source>
</evidence>
<evidence type="ECO:0000256" key="1">
    <source>
        <dbReference type="ARBA" id="ARBA00022527"/>
    </source>
</evidence>
<dbReference type="PANTHER" id="PTHR24351">
    <property type="entry name" value="RIBOSOMAL PROTEIN S6 KINASE"/>
    <property type="match status" value="1"/>
</dbReference>
<dbReference type="Gene3D" id="3.30.200.20">
    <property type="entry name" value="Phosphorylase Kinase, domain 1"/>
    <property type="match status" value="1"/>
</dbReference>
<dbReference type="InParanoid" id="A0BGU9"/>